<feature type="region of interest" description="Disordered" evidence="8">
    <location>
        <begin position="564"/>
        <end position="647"/>
    </location>
</feature>
<dbReference type="InterPro" id="IPR000436">
    <property type="entry name" value="Sushi_SCR_CCP_dom"/>
</dbReference>
<name>A0A7M7NPY4_STRPU</name>
<dbReference type="PROSITE" id="PS51212">
    <property type="entry name" value="WSC"/>
    <property type="match status" value="1"/>
</dbReference>
<evidence type="ECO:0000313" key="14">
    <source>
        <dbReference type="EnsemblMetazoa" id="XP_030839708"/>
    </source>
</evidence>
<keyword evidence="5" id="KW-0325">Glycoprotein</keyword>
<evidence type="ECO:0000256" key="3">
    <source>
        <dbReference type="ARBA" id="ARBA00023157"/>
    </source>
</evidence>
<reference evidence="14" key="2">
    <citation type="submission" date="2021-01" db="UniProtKB">
        <authorList>
            <consortium name="EnsemblMetazoa"/>
        </authorList>
    </citation>
    <scope>IDENTIFICATION</scope>
</reference>
<feature type="domain" description="WSC" evidence="13">
    <location>
        <begin position="137"/>
        <end position="230"/>
    </location>
</feature>
<dbReference type="InterPro" id="IPR001190">
    <property type="entry name" value="SRCR"/>
</dbReference>
<dbReference type="RefSeq" id="XP_030839708.1">
    <property type="nucleotide sequence ID" value="XM_030983848.1"/>
</dbReference>
<dbReference type="InParanoid" id="A0A7M7NPY4"/>
<evidence type="ECO:0000256" key="8">
    <source>
        <dbReference type="SAM" id="MobiDB-lite"/>
    </source>
</evidence>
<feature type="compositionally biased region" description="Polar residues" evidence="8">
    <location>
        <begin position="707"/>
        <end position="718"/>
    </location>
</feature>
<dbReference type="FunFam" id="3.10.250.10:FF:000007">
    <property type="entry name" value="Soluble scavenger receptor cysteine-rich domain-containing protein SSC5D"/>
    <property type="match status" value="1"/>
</dbReference>
<feature type="region of interest" description="Disordered" evidence="8">
    <location>
        <begin position="359"/>
        <end position="422"/>
    </location>
</feature>
<feature type="compositionally biased region" description="Pro residues" evidence="8">
    <location>
        <begin position="594"/>
        <end position="609"/>
    </location>
</feature>
<evidence type="ECO:0000259" key="11">
    <source>
        <dbReference type="PROSITE" id="PS50287"/>
    </source>
</evidence>
<protein>
    <submittedName>
        <fullName evidence="14">Uncharacterized protein</fullName>
    </submittedName>
</protein>
<keyword evidence="3 6" id="KW-1015">Disulfide bond</keyword>
<dbReference type="PANTHER" id="PTHR19331">
    <property type="entry name" value="SCAVENGER RECEPTOR DOMAIN-CONTAINING"/>
    <property type="match status" value="1"/>
</dbReference>
<dbReference type="CDD" id="cd00033">
    <property type="entry name" value="CCP"/>
    <property type="match status" value="1"/>
</dbReference>
<evidence type="ECO:0000256" key="5">
    <source>
        <dbReference type="ARBA" id="ARBA00023180"/>
    </source>
</evidence>
<dbReference type="SMART" id="SM00202">
    <property type="entry name" value="SR"/>
    <property type="match status" value="1"/>
</dbReference>
<evidence type="ECO:0000256" key="2">
    <source>
        <dbReference type="ARBA" id="ARBA00022737"/>
    </source>
</evidence>
<feature type="domain" description="SRCR" evidence="11">
    <location>
        <begin position="29"/>
        <end position="130"/>
    </location>
</feature>
<dbReference type="SMART" id="SM00321">
    <property type="entry name" value="WSC"/>
    <property type="match status" value="1"/>
</dbReference>
<dbReference type="Gene3D" id="3.10.250.10">
    <property type="entry name" value="SRCR-like domain"/>
    <property type="match status" value="1"/>
</dbReference>
<organism evidence="14 15">
    <name type="scientific">Strongylocentrotus purpuratus</name>
    <name type="common">Purple sea urchin</name>
    <dbReference type="NCBI Taxonomy" id="7668"/>
    <lineage>
        <taxon>Eukaryota</taxon>
        <taxon>Metazoa</taxon>
        <taxon>Echinodermata</taxon>
        <taxon>Eleutherozoa</taxon>
        <taxon>Echinozoa</taxon>
        <taxon>Echinoidea</taxon>
        <taxon>Euechinoidea</taxon>
        <taxon>Echinacea</taxon>
        <taxon>Camarodonta</taxon>
        <taxon>Echinidea</taxon>
        <taxon>Strongylocentrotidae</taxon>
        <taxon>Strongylocentrotus</taxon>
    </lineage>
</organism>
<feature type="compositionally biased region" description="Low complexity" evidence="8">
    <location>
        <begin position="376"/>
        <end position="399"/>
    </location>
</feature>
<dbReference type="PROSITE" id="PS50287">
    <property type="entry name" value="SRCR_2"/>
    <property type="match status" value="1"/>
</dbReference>
<sequence>MDSLILFWTQVILLVSTGSGILGQSPGDVRLVDGSSTLEGRVEVYYDNVWGTICNRGWDSTDSGVVCRQLGFQVSLSSPSFGAGIPTQSIWLADVQCESSDRRLNECVTDGQWGQTSTCPHNNDVGVRCSGLNVGIAPNYQGCYRFEDIPVSNSAITFESNTIETCLESCSINFMFAGLYGETCTCDDQINPSAQPIDNTMCRMPCPGNSAQLCGDAEVNMEVLSVYSVSVGDGYVSSPWFPGNYVLSSTDTFQPDDLISSTDVTASSGMLLIRVLAFDLAPGDTLSVEVGGMTINPTESGETMLSGLLEMALVVTATLTRAANSAGASGYLITFTRDPTTTMPQTTPTIVSAIPMTNQPEVTSSPAVPVPPVSPDPNSTATPPDEVTTAAVVPATAPPSTDEATDPAMTTASVTIPPNPSTCDHPVVEEGRIVGVDGSPYQVGQSVVLDCDDGRNPVENTTLSCQSDRTWFPLPTCTASGGIEVWMIIVIAVVISLCLVILIVIFLIMAVAFGKKKKRREDDRGPVITHLATPTDNDYSGRPALIPINEASASGLVRQGTNISTASTLGIPPPPPPAATTQSHDAVQQTEPIILPPPPSQPAPDPPSPTETYYPPVDYPGSANRDSVISGGTAQSNGHVNNLGNEERQAVDEIVNAVRDYDDSPGVGLYGSVPPRHLRSGSTLSVISNPGRVTDGRSSPRYGGNLRSVQFDQHNYRP</sequence>
<dbReference type="InterPro" id="IPR036772">
    <property type="entry name" value="SRCR-like_dom_sf"/>
</dbReference>
<dbReference type="Gene3D" id="2.10.70.10">
    <property type="entry name" value="Complement Module, domain 1"/>
    <property type="match status" value="1"/>
</dbReference>
<dbReference type="OrthoDB" id="536948at2759"/>
<dbReference type="Pfam" id="PF01822">
    <property type="entry name" value="WSC"/>
    <property type="match status" value="1"/>
</dbReference>
<feature type="domain" description="Sushi" evidence="12">
    <location>
        <begin position="421"/>
        <end position="479"/>
    </location>
</feature>
<keyword evidence="1 10" id="KW-0732">Signal</keyword>
<feature type="region of interest" description="Disordered" evidence="8">
    <location>
        <begin position="522"/>
        <end position="544"/>
    </location>
</feature>
<reference evidence="15" key="1">
    <citation type="submission" date="2015-02" db="EMBL/GenBank/DDBJ databases">
        <title>Genome sequencing for Strongylocentrotus purpuratus.</title>
        <authorList>
            <person name="Murali S."/>
            <person name="Liu Y."/>
            <person name="Vee V."/>
            <person name="English A."/>
            <person name="Wang M."/>
            <person name="Skinner E."/>
            <person name="Han Y."/>
            <person name="Muzny D.M."/>
            <person name="Worley K.C."/>
            <person name="Gibbs R.A."/>
        </authorList>
    </citation>
    <scope>NUCLEOTIDE SEQUENCE</scope>
</reference>
<evidence type="ECO:0000256" key="9">
    <source>
        <dbReference type="SAM" id="Phobius"/>
    </source>
</evidence>
<dbReference type="PROSITE" id="PS50923">
    <property type="entry name" value="SUSHI"/>
    <property type="match status" value="1"/>
</dbReference>
<feature type="compositionally biased region" description="Polar residues" evidence="8">
    <location>
        <begin position="579"/>
        <end position="591"/>
    </location>
</feature>
<keyword evidence="4" id="KW-0675">Receptor</keyword>
<feature type="disulfide bond" evidence="6">
    <location>
        <begin position="97"/>
        <end position="107"/>
    </location>
</feature>
<dbReference type="SMART" id="SM00032">
    <property type="entry name" value="CCP"/>
    <property type="match status" value="1"/>
</dbReference>
<evidence type="ECO:0000256" key="6">
    <source>
        <dbReference type="PROSITE-ProRule" id="PRU00196"/>
    </source>
</evidence>
<evidence type="ECO:0000259" key="12">
    <source>
        <dbReference type="PROSITE" id="PS50923"/>
    </source>
</evidence>
<dbReference type="PROSITE" id="PS00420">
    <property type="entry name" value="SRCR_1"/>
    <property type="match status" value="1"/>
</dbReference>
<dbReference type="InterPro" id="IPR002889">
    <property type="entry name" value="WSC_carb-bd"/>
</dbReference>
<dbReference type="GO" id="GO:0016020">
    <property type="term" value="C:membrane"/>
    <property type="evidence" value="ECO:0007669"/>
    <property type="project" value="InterPro"/>
</dbReference>
<keyword evidence="9" id="KW-0472">Membrane</keyword>
<evidence type="ECO:0000256" key="4">
    <source>
        <dbReference type="ARBA" id="ARBA00023170"/>
    </source>
</evidence>
<evidence type="ECO:0000256" key="1">
    <source>
        <dbReference type="ARBA" id="ARBA00022729"/>
    </source>
</evidence>
<dbReference type="KEGG" id="spu:100891870"/>
<keyword evidence="9" id="KW-0812">Transmembrane</keyword>
<dbReference type="Pfam" id="PF00084">
    <property type="entry name" value="Sushi"/>
    <property type="match status" value="1"/>
</dbReference>
<feature type="signal peptide" evidence="10">
    <location>
        <begin position="1"/>
        <end position="23"/>
    </location>
</feature>
<keyword evidence="7" id="KW-0768">Sushi</keyword>
<evidence type="ECO:0000259" key="13">
    <source>
        <dbReference type="PROSITE" id="PS51212"/>
    </source>
</evidence>
<evidence type="ECO:0000313" key="15">
    <source>
        <dbReference type="Proteomes" id="UP000007110"/>
    </source>
</evidence>
<proteinExistence type="predicted"/>
<dbReference type="GeneID" id="100891870"/>
<dbReference type="Pfam" id="PF00530">
    <property type="entry name" value="SRCR"/>
    <property type="match status" value="1"/>
</dbReference>
<dbReference type="InterPro" id="IPR035976">
    <property type="entry name" value="Sushi/SCR/CCP_sf"/>
</dbReference>
<dbReference type="Proteomes" id="UP000007110">
    <property type="component" value="Unassembled WGS sequence"/>
</dbReference>
<evidence type="ECO:0000256" key="10">
    <source>
        <dbReference type="SAM" id="SignalP"/>
    </source>
</evidence>
<accession>A0A7M7NPY4</accession>
<dbReference type="SUPFAM" id="SSF57535">
    <property type="entry name" value="Complement control module/SCR domain"/>
    <property type="match status" value="1"/>
</dbReference>
<keyword evidence="9" id="KW-1133">Transmembrane helix</keyword>
<feature type="transmembrane region" description="Helical" evidence="9">
    <location>
        <begin position="485"/>
        <end position="514"/>
    </location>
</feature>
<dbReference type="SUPFAM" id="SSF56487">
    <property type="entry name" value="SRCR-like"/>
    <property type="match status" value="1"/>
</dbReference>
<keyword evidence="2" id="KW-0677">Repeat</keyword>
<dbReference type="EnsemblMetazoa" id="XM_030983848">
    <property type="protein sequence ID" value="XP_030839708"/>
    <property type="gene ID" value="LOC100891870"/>
</dbReference>
<dbReference type="PANTHER" id="PTHR19331:SF465">
    <property type="entry name" value="EGG PEPTIDE SPERACT RECEPTOR"/>
    <property type="match status" value="1"/>
</dbReference>
<keyword evidence="15" id="KW-1185">Reference proteome</keyword>
<dbReference type="AlphaFoldDB" id="A0A7M7NPY4"/>
<comment type="caution">
    <text evidence="6">Lacks conserved residue(s) required for the propagation of feature annotation.</text>
</comment>
<dbReference type="OMA" id="GYQRDKE"/>
<feature type="region of interest" description="Disordered" evidence="8">
    <location>
        <begin position="681"/>
        <end position="718"/>
    </location>
</feature>
<feature type="compositionally biased region" description="Polar residues" evidence="8">
    <location>
        <begin position="624"/>
        <end position="644"/>
    </location>
</feature>
<feature type="chain" id="PRO_5029684866" evidence="10">
    <location>
        <begin position="24"/>
        <end position="718"/>
    </location>
</feature>
<evidence type="ECO:0000256" key="7">
    <source>
        <dbReference type="PROSITE-ProRule" id="PRU00302"/>
    </source>
</evidence>
<dbReference type="PRINTS" id="PR00258">
    <property type="entry name" value="SPERACTRCPTR"/>
</dbReference>